<proteinExistence type="predicted"/>
<dbReference type="InterPro" id="IPR002035">
    <property type="entry name" value="VWF_A"/>
</dbReference>
<evidence type="ECO:0000256" key="1">
    <source>
        <dbReference type="SAM" id="MobiDB-lite"/>
    </source>
</evidence>
<protein>
    <recommendedName>
        <fullName evidence="3">VWFA domain-containing protein</fullName>
    </recommendedName>
</protein>
<evidence type="ECO:0000313" key="5">
    <source>
        <dbReference type="Proteomes" id="UP000029868"/>
    </source>
</evidence>
<keyword evidence="2" id="KW-0732">Signal</keyword>
<dbReference type="Gene3D" id="3.40.50.410">
    <property type="entry name" value="von Willebrand factor, type A domain"/>
    <property type="match status" value="1"/>
</dbReference>
<dbReference type="EMBL" id="JQEC01000042">
    <property type="protein sequence ID" value="KGJ91224.1"/>
    <property type="molecule type" value="Genomic_DNA"/>
</dbReference>
<evidence type="ECO:0000313" key="4">
    <source>
        <dbReference type="EMBL" id="KGJ91224.1"/>
    </source>
</evidence>
<dbReference type="PATRIC" id="fig|28229.3.peg.3103"/>
<dbReference type="Proteomes" id="UP000029868">
    <property type="component" value="Unassembled WGS sequence"/>
</dbReference>
<dbReference type="Pfam" id="PF00092">
    <property type="entry name" value="VWA"/>
    <property type="match status" value="1"/>
</dbReference>
<feature type="domain" description="VWFA" evidence="3">
    <location>
        <begin position="226"/>
        <end position="400"/>
    </location>
</feature>
<dbReference type="InterPro" id="IPR051266">
    <property type="entry name" value="CLCR"/>
</dbReference>
<feature type="chain" id="PRO_5001948746" description="VWFA domain-containing protein" evidence="2">
    <location>
        <begin position="24"/>
        <end position="613"/>
    </location>
</feature>
<comment type="caution">
    <text evidence="4">The sequence shown here is derived from an EMBL/GenBank/DDBJ whole genome shotgun (WGS) entry which is preliminary data.</text>
</comment>
<dbReference type="SUPFAM" id="SSF53300">
    <property type="entry name" value="vWA-like"/>
    <property type="match status" value="1"/>
</dbReference>
<evidence type="ECO:0000259" key="3">
    <source>
        <dbReference type="PROSITE" id="PS50234"/>
    </source>
</evidence>
<dbReference type="PROSITE" id="PS51257">
    <property type="entry name" value="PROKAR_LIPOPROTEIN"/>
    <property type="match status" value="1"/>
</dbReference>
<reference evidence="4 5" key="1">
    <citation type="submission" date="2014-08" db="EMBL/GenBank/DDBJ databases">
        <title>Genomic and Phenotypic Diversity of Colwellia psychrerythraea strains from Disparate Marine Basins.</title>
        <authorList>
            <person name="Techtmann S.M."/>
            <person name="Stelling S.C."/>
            <person name="Utturkar S.M."/>
            <person name="Alshibli N."/>
            <person name="Harris A."/>
            <person name="Brown S.D."/>
            <person name="Hazen T.C."/>
        </authorList>
    </citation>
    <scope>NUCLEOTIDE SEQUENCE [LARGE SCALE GENOMIC DNA]</scope>
    <source>
        <strain evidence="4 5">GAB14E</strain>
    </source>
</reference>
<dbReference type="InterPro" id="IPR021908">
    <property type="entry name" value="YfbK_C"/>
</dbReference>
<dbReference type="PROSITE" id="PS50234">
    <property type="entry name" value="VWFA"/>
    <property type="match status" value="1"/>
</dbReference>
<dbReference type="SMART" id="SM00327">
    <property type="entry name" value="VWA"/>
    <property type="match status" value="1"/>
</dbReference>
<feature type="signal peptide" evidence="2">
    <location>
        <begin position="1"/>
        <end position="23"/>
    </location>
</feature>
<gene>
    <name evidence="4" type="ORF">GAB14E_3376</name>
</gene>
<dbReference type="PANTHER" id="PTHR10579:SF43">
    <property type="entry name" value="ZINC FINGER (C3HC4-TYPE RING FINGER) FAMILY PROTEIN"/>
    <property type="match status" value="1"/>
</dbReference>
<dbReference type="Pfam" id="PF12450">
    <property type="entry name" value="vWF_A"/>
    <property type="match status" value="1"/>
</dbReference>
<accession>A0A099KK93</accession>
<name>A0A099KK93_COLPS</name>
<sequence>MTKTIKIALCASVLLLAACAQEAKVDSKKQQQGDDIAIIQTAENEAVEKINIAIEKEKRAETSPPAVSLAQKRQVEHSVRKTGPAMQQGIMAVGRDIRPPSNFYSHYPPIAPVSKDREEYSQIIENSVKSVSEKPVSTFSIDVDTASYANIRRLLNQGNLPQHDAVRIEELVNYFSYNYPKPDIKTKQPFSVYTEVAPSPFNRDKHLIHIGIQGKTVDKAKRPAANLVFLIDVSGSMNRVNKLGLLKNSLKMLVKQLDDRDSVAIVVYAGSAGTVLEPTAGDNRHAITSVLANLSAGGSTNGGAGIQAAYRLAEQAFVKDGINRVILATDGDFNVGTVNQQALKELIEHKRASGISLSVLGFGAGNYNDALMQELAQHGNGNAYYIDTLNEARKVLVEELTATLMTIAKDVKIQLEFNPNLISEYRLIGYETRALKREDFNNDKVDAGDIGAGHTVTALYEVSFVNAKNKLIDDLRYQDQNQQAITSNHESNKSDELAFLRLRYKLPEQEKSQLIETPILLSSMKASLSVSSNNFRFSAAVAGFGQILRGGKNLTTMTLNDVIKLAEVAKGDDKYGYRAEFINMVKLSDALTFNDLAVQSDIVLAATQFDTIY</sequence>
<evidence type="ECO:0000256" key="2">
    <source>
        <dbReference type="SAM" id="SignalP"/>
    </source>
</evidence>
<dbReference type="InterPro" id="IPR022156">
    <property type="entry name" value="Uncharacterised_YfbK_N"/>
</dbReference>
<dbReference type="Pfam" id="PF12034">
    <property type="entry name" value="YfbK_C"/>
    <property type="match status" value="1"/>
</dbReference>
<organism evidence="4 5">
    <name type="scientific">Colwellia psychrerythraea</name>
    <name type="common">Vibrio psychroerythus</name>
    <dbReference type="NCBI Taxonomy" id="28229"/>
    <lineage>
        <taxon>Bacteria</taxon>
        <taxon>Pseudomonadati</taxon>
        <taxon>Pseudomonadota</taxon>
        <taxon>Gammaproteobacteria</taxon>
        <taxon>Alteromonadales</taxon>
        <taxon>Colwelliaceae</taxon>
        <taxon>Colwellia</taxon>
    </lineage>
</organism>
<feature type="region of interest" description="Disordered" evidence="1">
    <location>
        <begin position="61"/>
        <end position="83"/>
    </location>
</feature>
<dbReference type="AlphaFoldDB" id="A0A099KK93"/>
<dbReference type="CDD" id="cd01465">
    <property type="entry name" value="vWA_subgroup"/>
    <property type="match status" value="1"/>
</dbReference>
<dbReference type="InterPro" id="IPR036465">
    <property type="entry name" value="vWFA_dom_sf"/>
</dbReference>
<dbReference type="PANTHER" id="PTHR10579">
    <property type="entry name" value="CALCIUM-ACTIVATED CHLORIDE CHANNEL REGULATOR"/>
    <property type="match status" value="1"/>
</dbReference>